<gene>
    <name evidence="2" type="ORF">AB8O55_29260</name>
</gene>
<comment type="caution">
    <text evidence="2">The sequence shown here is derived from an EMBL/GenBank/DDBJ whole genome shotgun (WGS) entry which is preliminary data.</text>
</comment>
<feature type="region of interest" description="Disordered" evidence="1">
    <location>
        <begin position="103"/>
        <end position="129"/>
    </location>
</feature>
<evidence type="ECO:0000256" key="1">
    <source>
        <dbReference type="SAM" id="MobiDB-lite"/>
    </source>
</evidence>
<keyword evidence="2" id="KW-0378">Hydrolase</keyword>
<keyword evidence="3" id="KW-1185">Reference proteome</keyword>
<dbReference type="RefSeq" id="WP_255426198.1">
    <property type="nucleotide sequence ID" value="NZ_JBGEHV010000102.1"/>
</dbReference>
<dbReference type="EMBL" id="JBGEHV010000102">
    <property type="protein sequence ID" value="MEY8043515.1"/>
    <property type="molecule type" value="Genomic_DNA"/>
</dbReference>
<feature type="compositionally biased region" description="Basic and acidic residues" evidence="1">
    <location>
        <begin position="103"/>
        <end position="114"/>
    </location>
</feature>
<dbReference type="Proteomes" id="UP001564626">
    <property type="component" value="Unassembled WGS sequence"/>
</dbReference>
<evidence type="ECO:0000313" key="3">
    <source>
        <dbReference type="Proteomes" id="UP001564626"/>
    </source>
</evidence>
<reference evidence="2 3" key="1">
    <citation type="submission" date="2024-08" db="EMBL/GenBank/DDBJ databases">
        <title>Genome mining of Saccharopolyspora cebuensis PGLac3 from Nigerian medicinal plant.</title>
        <authorList>
            <person name="Ezeobiora C.E."/>
            <person name="Igbokwe N.H."/>
            <person name="Amin D.H."/>
            <person name="Mendie U.E."/>
        </authorList>
    </citation>
    <scope>NUCLEOTIDE SEQUENCE [LARGE SCALE GENOMIC DNA]</scope>
    <source>
        <strain evidence="2 3">PGLac3</strain>
    </source>
</reference>
<protein>
    <submittedName>
        <fullName evidence="2">Alpha/beta fold hydrolase</fullName>
    </submittedName>
</protein>
<dbReference type="InterPro" id="IPR029058">
    <property type="entry name" value="AB_hydrolase_fold"/>
</dbReference>
<sequence>MPARQRHIPLFVSLLRRGHDNTARASESIGVHWRHYATHGAARSLVRQVNALNSRDTLAVTDQLPQLDVPARVVWGTADRFQKEHYGARLASDLGTDLRRIDTGRHFTPEDHPDQLAAAVDEITARASR</sequence>
<accession>A0ABV4CQZ6</accession>
<proteinExistence type="predicted"/>
<dbReference type="SUPFAM" id="SSF53474">
    <property type="entry name" value="alpha/beta-Hydrolases"/>
    <property type="match status" value="1"/>
</dbReference>
<dbReference type="Gene3D" id="3.40.50.1820">
    <property type="entry name" value="alpha/beta hydrolase"/>
    <property type="match status" value="1"/>
</dbReference>
<name>A0ABV4CQZ6_9PSEU</name>
<organism evidence="2 3">
    <name type="scientific">Saccharopolyspora cebuensis</name>
    <dbReference type="NCBI Taxonomy" id="418759"/>
    <lineage>
        <taxon>Bacteria</taxon>
        <taxon>Bacillati</taxon>
        <taxon>Actinomycetota</taxon>
        <taxon>Actinomycetes</taxon>
        <taxon>Pseudonocardiales</taxon>
        <taxon>Pseudonocardiaceae</taxon>
        <taxon>Saccharopolyspora</taxon>
    </lineage>
</organism>
<evidence type="ECO:0000313" key="2">
    <source>
        <dbReference type="EMBL" id="MEY8043515.1"/>
    </source>
</evidence>
<dbReference type="GO" id="GO:0016787">
    <property type="term" value="F:hydrolase activity"/>
    <property type="evidence" value="ECO:0007669"/>
    <property type="project" value="UniProtKB-KW"/>
</dbReference>